<feature type="region of interest" description="Disordered" evidence="1">
    <location>
        <begin position="23"/>
        <end position="48"/>
    </location>
</feature>
<dbReference type="Proteomes" id="UP000094526">
    <property type="component" value="Unassembled WGS sequence"/>
</dbReference>
<reference evidence="3" key="1">
    <citation type="submission" date="2015-07" db="EMBL/GenBank/DDBJ databases">
        <authorList>
            <person name="Teixeira M.M."/>
            <person name="Souza R.C."/>
            <person name="Almeida L.G."/>
            <person name="Vicente V.A."/>
            <person name="de Hoog S."/>
            <person name="Bocca A.L."/>
            <person name="de Almeida S.R."/>
            <person name="Vasconcelos A.T."/>
            <person name="Felipe M.S."/>
        </authorList>
    </citation>
    <scope>NUCLEOTIDE SEQUENCE [LARGE SCALE GENOMIC DNA]</scope>
    <source>
        <strain evidence="3">KSF</strain>
    </source>
</reference>
<dbReference type="AlphaFoldDB" id="A0A1C1C829"/>
<dbReference type="EMBL" id="LGRB01000020">
    <property type="protein sequence ID" value="OCT44621.1"/>
    <property type="molecule type" value="Genomic_DNA"/>
</dbReference>
<sequence length="80" mass="9022">MKVTERWTDAMLCRGDGKTLSKAACEQEQRQKQEQKHPPSSGSESHLSGVTLLSRRRYEYGVLGTPWTGWCATPRELLAT</sequence>
<keyword evidence="3" id="KW-1185">Reference proteome</keyword>
<protein>
    <submittedName>
        <fullName evidence="2">Uncharacterized protein</fullName>
    </submittedName>
</protein>
<feature type="compositionally biased region" description="Basic and acidic residues" evidence="1">
    <location>
        <begin position="23"/>
        <end position="37"/>
    </location>
</feature>
<comment type="caution">
    <text evidence="2">The sequence shown here is derived from an EMBL/GenBank/DDBJ whole genome shotgun (WGS) entry which is preliminary data.</text>
</comment>
<evidence type="ECO:0000256" key="1">
    <source>
        <dbReference type="SAM" id="MobiDB-lite"/>
    </source>
</evidence>
<name>A0A1C1C829_9EURO</name>
<gene>
    <name evidence="2" type="ORF">CLCR_06488</name>
</gene>
<evidence type="ECO:0000313" key="3">
    <source>
        <dbReference type="Proteomes" id="UP000094526"/>
    </source>
</evidence>
<evidence type="ECO:0000313" key="2">
    <source>
        <dbReference type="EMBL" id="OCT44621.1"/>
    </source>
</evidence>
<dbReference type="VEuPathDB" id="FungiDB:CLCR_06488"/>
<organism evidence="2 3">
    <name type="scientific">Cladophialophora carrionii</name>
    <dbReference type="NCBI Taxonomy" id="86049"/>
    <lineage>
        <taxon>Eukaryota</taxon>
        <taxon>Fungi</taxon>
        <taxon>Dikarya</taxon>
        <taxon>Ascomycota</taxon>
        <taxon>Pezizomycotina</taxon>
        <taxon>Eurotiomycetes</taxon>
        <taxon>Chaetothyriomycetidae</taxon>
        <taxon>Chaetothyriales</taxon>
        <taxon>Herpotrichiellaceae</taxon>
        <taxon>Cladophialophora</taxon>
    </lineage>
</organism>
<feature type="compositionally biased region" description="Polar residues" evidence="1">
    <location>
        <begin position="38"/>
        <end position="48"/>
    </location>
</feature>
<proteinExistence type="predicted"/>
<accession>A0A1C1C829</accession>